<name>A0ABU6GME1_9BACL</name>
<proteinExistence type="predicted"/>
<evidence type="ECO:0000313" key="18">
    <source>
        <dbReference type="Proteomes" id="UP001344632"/>
    </source>
</evidence>
<keyword evidence="5" id="KW-0597">Phosphoprotein</keyword>
<feature type="domain" description="HAMP" evidence="16">
    <location>
        <begin position="187"/>
        <end position="241"/>
    </location>
</feature>
<evidence type="ECO:0000256" key="13">
    <source>
        <dbReference type="ARBA" id="ARBA00023136"/>
    </source>
</evidence>
<dbReference type="Gene3D" id="3.30.565.10">
    <property type="entry name" value="Histidine kinase-like ATPase, C-terminal domain"/>
    <property type="match status" value="1"/>
</dbReference>
<dbReference type="InterPro" id="IPR050428">
    <property type="entry name" value="TCS_sensor_his_kinase"/>
</dbReference>
<accession>A0ABU6GME1</accession>
<evidence type="ECO:0000256" key="11">
    <source>
        <dbReference type="ARBA" id="ARBA00022989"/>
    </source>
</evidence>
<evidence type="ECO:0000256" key="6">
    <source>
        <dbReference type="ARBA" id="ARBA00022679"/>
    </source>
</evidence>
<keyword evidence="6" id="KW-0808">Transferase</keyword>
<dbReference type="SUPFAM" id="SSF55874">
    <property type="entry name" value="ATPase domain of HSP90 chaperone/DNA topoisomerase II/histidine kinase"/>
    <property type="match status" value="1"/>
</dbReference>
<organism evidence="17 18">
    <name type="scientific">Paenibacillus dokdonensis</name>
    <dbReference type="NCBI Taxonomy" id="2567944"/>
    <lineage>
        <taxon>Bacteria</taxon>
        <taxon>Bacillati</taxon>
        <taxon>Bacillota</taxon>
        <taxon>Bacilli</taxon>
        <taxon>Bacillales</taxon>
        <taxon>Paenibacillaceae</taxon>
        <taxon>Paenibacillus</taxon>
    </lineage>
</organism>
<dbReference type="SMART" id="SM00388">
    <property type="entry name" value="HisKA"/>
    <property type="match status" value="1"/>
</dbReference>
<dbReference type="SMART" id="SM00304">
    <property type="entry name" value="HAMP"/>
    <property type="match status" value="1"/>
</dbReference>
<dbReference type="Gene3D" id="1.10.287.130">
    <property type="match status" value="1"/>
</dbReference>
<evidence type="ECO:0000256" key="5">
    <source>
        <dbReference type="ARBA" id="ARBA00022553"/>
    </source>
</evidence>
<dbReference type="CDD" id="cd00075">
    <property type="entry name" value="HATPase"/>
    <property type="match status" value="1"/>
</dbReference>
<dbReference type="Proteomes" id="UP001344632">
    <property type="component" value="Unassembled WGS sequence"/>
</dbReference>
<evidence type="ECO:0000259" key="16">
    <source>
        <dbReference type="PROSITE" id="PS50885"/>
    </source>
</evidence>
<comment type="caution">
    <text evidence="17">The sequence shown here is derived from an EMBL/GenBank/DDBJ whole genome shotgun (WGS) entry which is preliminary data.</text>
</comment>
<dbReference type="PANTHER" id="PTHR45436:SF5">
    <property type="entry name" value="SENSOR HISTIDINE KINASE TRCS"/>
    <property type="match status" value="1"/>
</dbReference>
<sequence>MIKHIKKATHSLMFRFTSWYVLSLMAIILFIGLCIMGAVSYFLIQDTKQELHAVEQKIIDALGNTETDWQDMLDEILYPDHANYEVALADADGGVLAHSRGGANNLQVDQEQADFNWVKLFLWDQTQGLSIQEVALGNAMNGQKVTIHILVQLDNIVYLLWLIVKVISITGIVSLFAGSYLIYRLTKRNLRPLFAIMDALRRMGQITDVKERIPVPAIPKELKDLAQTINDLLDQLQAQFEREKSFVSNASHELRTPLTAFRGHVQMMKRWGKQNPEVLEQSIQALDQESRRMQRLTTQLLTLARTGNIQMKKDKVNVSHTVQDAIRQLWRRDLKISLKEILNPHMYVLGDEEQLRQVAVILFENAIRYTNAGGSIEVRVFKVNNEICITVADSGIGIPFEDQDKIFDRFYRVDKARSRDTGGTGLGLSIAKELVKNLHGRISVTSKPGEGSIFSVYLPVYSKQ</sequence>
<dbReference type="RefSeq" id="WP_326088630.1">
    <property type="nucleotide sequence ID" value="NZ_JARLKZ010000008.1"/>
</dbReference>
<evidence type="ECO:0000259" key="15">
    <source>
        <dbReference type="PROSITE" id="PS50109"/>
    </source>
</evidence>
<evidence type="ECO:0000256" key="2">
    <source>
        <dbReference type="ARBA" id="ARBA00004651"/>
    </source>
</evidence>
<evidence type="ECO:0000313" key="17">
    <source>
        <dbReference type="EMBL" id="MEC0240885.1"/>
    </source>
</evidence>
<dbReference type="Pfam" id="PF02518">
    <property type="entry name" value="HATPase_c"/>
    <property type="match status" value="1"/>
</dbReference>
<comment type="catalytic activity">
    <reaction evidence="1">
        <text>ATP + protein L-histidine = ADP + protein N-phospho-L-histidine.</text>
        <dbReference type="EC" id="2.7.13.3"/>
    </reaction>
</comment>
<dbReference type="EMBL" id="JARLKZ010000008">
    <property type="protein sequence ID" value="MEC0240885.1"/>
    <property type="molecule type" value="Genomic_DNA"/>
</dbReference>
<keyword evidence="13 14" id="KW-0472">Membrane</keyword>
<evidence type="ECO:0000256" key="9">
    <source>
        <dbReference type="ARBA" id="ARBA00022777"/>
    </source>
</evidence>
<evidence type="ECO:0000256" key="8">
    <source>
        <dbReference type="ARBA" id="ARBA00022741"/>
    </source>
</evidence>
<keyword evidence="8" id="KW-0547">Nucleotide-binding</keyword>
<evidence type="ECO:0000256" key="4">
    <source>
        <dbReference type="ARBA" id="ARBA00022475"/>
    </source>
</evidence>
<feature type="transmembrane region" description="Helical" evidence="14">
    <location>
        <begin position="158"/>
        <end position="183"/>
    </location>
</feature>
<keyword evidence="4" id="KW-1003">Cell membrane</keyword>
<dbReference type="Pfam" id="PF00512">
    <property type="entry name" value="HisKA"/>
    <property type="match status" value="1"/>
</dbReference>
<keyword evidence="10 17" id="KW-0067">ATP-binding</keyword>
<keyword evidence="7 14" id="KW-0812">Transmembrane</keyword>
<dbReference type="EC" id="2.7.13.3" evidence="3"/>
<keyword evidence="9" id="KW-0418">Kinase</keyword>
<dbReference type="InterPro" id="IPR004358">
    <property type="entry name" value="Sig_transdc_His_kin-like_C"/>
</dbReference>
<dbReference type="InterPro" id="IPR003661">
    <property type="entry name" value="HisK_dim/P_dom"/>
</dbReference>
<comment type="subcellular location">
    <subcellularLocation>
        <location evidence="2">Cell membrane</location>
        <topology evidence="2">Multi-pass membrane protein</topology>
    </subcellularLocation>
</comment>
<dbReference type="GO" id="GO:0005524">
    <property type="term" value="F:ATP binding"/>
    <property type="evidence" value="ECO:0007669"/>
    <property type="project" value="UniProtKB-KW"/>
</dbReference>
<dbReference type="InterPro" id="IPR005467">
    <property type="entry name" value="His_kinase_dom"/>
</dbReference>
<evidence type="ECO:0000256" key="14">
    <source>
        <dbReference type="SAM" id="Phobius"/>
    </source>
</evidence>
<keyword evidence="12" id="KW-0902">Two-component regulatory system</keyword>
<evidence type="ECO:0000256" key="1">
    <source>
        <dbReference type="ARBA" id="ARBA00000085"/>
    </source>
</evidence>
<keyword evidence="11 14" id="KW-1133">Transmembrane helix</keyword>
<keyword evidence="18" id="KW-1185">Reference proteome</keyword>
<dbReference type="PROSITE" id="PS50109">
    <property type="entry name" value="HIS_KIN"/>
    <property type="match status" value="1"/>
</dbReference>
<gene>
    <name evidence="17" type="ORF">P4H66_13600</name>
</gene>
<dbReference type="SUPFAM" id="SSF47384">
    <property type="entry name" value="Homodimeric domain of signal transducing histidine kinase"/>
    <property type="match status" value="1"/>
</dbReference>
<dbReference type="InterPro" id="IPR036097">
    <property type="entry name" value="HisK_dim/P_sf"/>
</dbReference>
<reference evidence="17 18" key="1">
    <citation type="submission" date="2023-03" db="EMBL/GenBank/DDBJ databases">
        <title>Bacillus Genome Sequencing.</title>
        <authorList>
            <person name="Dunlap C."/>
        </authorList>
    </citation>
    <scope>NUCLEOTIDE SEQUENCE [LARGE SCALE GENOMIC DNA]</scope>
    <source>
        <strain evidence="17 18">BD-525</strain>
    </source>
</reference>
<evidence type="ECO:0000256" key="3">
    <source>
        <dbReference type="ARBA" id="ARBA00012438"/>
    </source>
</evidence>
<evidence type="ECO:0000256" key="7">
    <source>
        <dbReference type="ARBA" id="ARBA00022692"/>
    </source>
</evidence>
<dbReference type="InterPro" id="IPR036890">
    <property type="entry name" value="HATPase_C_sf"/>
</dbReference>
<dbReference type="PRINTS" id="PR00344">
    <property type="entry name" value="BCTRLSENSOR"/>
</dbReference>
<dbReference type="PANTHER" id="PTHR45436">
    <property type="entry name" value="SENSOR HISTIDINE KINASE YKOH"/>
    <property type="match status" value="1"/>
</dbReference>
<evidence type="ECO:0000256" key="10">
    <source>
        <dbReference type="ARBA" id="ARBA00022840"/>
    </source>
</evidence>
<dbReference type="CDD" id="cd00082">
    <property type="entry name" value="HisKA"/>
    <property type="match status" value="1"/>
</dbReference>
<dbReference type="InterPro" id="IPR003594">
    <property type="entry name" value="HATPase_dom"/>
</dbReference>
<dbReference type="Gene3D" id="6.10.340.10">
    <property type="match status" value="1"/>
</dbReference>
<protein>
    <recommendedName>
        <fullName evidence="3">histidine kinase</fullName>
        <ecNumber evidence="3">2.7.13.3</ecNumber>
    </recommendedName>
</protein>
<dbReference type="InterPro" id="IPR003660">
    <property type="entry name" value="HAMP_dom"/>
</dbReference>
<feature type="domain" description="Histidine kinase" evidence="15">
    <location>
        <begin position="249"/>
        <end position="462"/>
    </location>
</feature>
<dbReference type="SMART" id="SM00387">
    <property type="entry name" value="HATPase_c"/>
    <property type="match status" value="1"/>
</dbReference>
<dbReference type="PROSITE" id="PS50885">
    <property type="entry name" value="HAMP"/>
    <property type="match status" value="1"/>
</dbReference>
<feature type="transmembrane region" description="Helical" evidence="14">
    <location>
        <begin position="20"/>
        <end position="44"/>
    </location>
</feature>
<evidence type="ECO:0000256" key="12">
    <source>
        <dbReference type="ARBA" id="ARBA00023012"/>
    </source>
</evidence>